<feature type="region of interest" description="Disordered" evidence="17">
    <location>
        <begin position="510"/>
        <end position="541"/>
    </location>
</feature>
<comment type="similarity">
    <text evidence="14">Belongs to the protein kinase superfamily. Ser/Thr protein kinase family. GCN2 subfamily.</text>
</comment>
<dbReference type="PROSITE" id="PS00107">
    <property type="entry name" value="PROTEIN_KINASE_ATP"/>
    <property type="match status" value="1"/>
</dbReference>
<keyword evidence="13" id="KW-0834">Unfolded protein response</keyword>
<dbReference type="GO" id="GO:0005524">
    <property type="term" value="F:ATP binding"/>
    <property type="evidence" value="ECO:0007669"/>
    <property type="project" value="UniProtKB-UniRule"/>
</dbReference>
<keyword evidence="20" id="KW-1185">Reference proteome</keyword>
<feature type="compositionally biased region" description="Polar residues" evidence="17">
    <location>
        <begin position="868"/>
        <end position="878"/>
    </location>
</feature>
<evidence type="ECO:0000256" key="2">
    <source>
        <dbReference type="ARBA" id="ARBA00012513"/>
    </source>
</evidence>
<evidence type="ECO:0000259" key="18">
    <source>
        <dbReference type="PROSITE" id="PS50011"/>
    </source>
</evidence>
<evidence type="ECO:0000313" key="20">
    <source>
        <dbReference type="Proteomes" id="UP000747542"/>
    </source>
</evidence>
<keyword evidence="6 16" id="KW-0547">Nucleotide-binding</keyword>
<dbReference type="Proteomes" id="UP000747542">
    <property type="component" value="Unassembled WGS sequence"/>
</dbReference>
<evidence type="ECO:0000313" key="19">
    <source>
        <dbReference type="EMBL" id="KAG7159984.1"/>
    </source>
</evidence>
<dbReference type="PANTHER" id="PTHR11042:SF91">
    <property type="entry name" value="EUKARYOTIC TRANSLATION INITIATION FACTOR 2-ALPHA KINASE"/>
    <property type="match status" value="1"/>
</dbReference>
<dbReference type="SUPFAM" id="SSF50998">
    <property type="entry name" value="Quinoprotein alcohol dehydrogenase-like"/>
    <property type="match status" value="1"/>
</dbReference>
<organism evidence="19 20">
    <name type="scientific">Homarus americanus</name>
    <name type="common">American lobster</name>
    <dbReference type="NCBI Taxonomy" id="6706"/>
    <lineage>
        <taxon>Eukaryota</taxon>
        <taxon>Metazoa</taxon>
        <taxon>Ecdysozoa</taxon>
        <taxon>Arthropoda</taxon>
        <taxon>Crustacea</taxon>
        <taxon>Multicrustacea</taxon>
        <taxon>Malacostraca</taxon>
        <taxon>Eumalacostraca</taxon>
        <taxon>Eucarida</taxon>
        <taxon>Decapoda</taxon>
        <taxon>Pleocyemata</taxon>
        <taxon>Astacidea</taxon>
        <taxon>Nephropoidea</taxon>
        <taxon>Nephropidae</taxon>
        <taxon>Homarus</taxon>
    </lineage>
</organism>
<evidence type="ECO:0000256" key="3">
    <source>
        <dbReference type="ARBA" id="ARBA00022527"/>
    </source>
</evidence>
<feature type="compositionally biased region" description="Low complexity" evidence="17">
    <location>
        <begin position="845"/>
        <end position="858"/>
    </location>
</feature>
<dbReference type="InterPro" id="IPR011047">
    <property type="entry name" value="Quinoprotein_ADH-like_sf"/>
</dbReference>
<keyword evidence="19" id="KW-0396">Initiation factor</keyword>
<dbReference type="GO" id="GO:0006986">
    <property type="term" value="P:response to unfolded protein"/>
    <property type="evidence" value="ECO:0007669"/>
    <property type="project" value="UniProtKB-KW"/>
</dbReference>
<evidence type="ECO:0000256" key="17">
    <source>
        <dbReference type="SAM" id="MobiDB-lite"/>
    </source>
</evidence>
<dbReference type="InterPro" id="IPR011009">
    <property type="entry name" value="Kinase-like_dom_sf"/>
</dbReference>
<dbReference type="PANTHER" id="PTHR11042">
    <property type="entry name" value="EUKARYOTIC TRANSLATION INITIATION FACTOR 2-ALPHA KINASE EIF2-ALPHA KINASE -RELATED"/>
    <property type="match status" value="1"/>
</dbReference>
<sequence>MAGYSRWVEVEDDLDYPEDDGDMIVVDVEDDDDLETMYSSPHEYEEVYSRPEPAVVVSTLDGRVTSMDLTTGAVLWSHQTGGINKPMLSSSMSKLEVTSRGEWVRLIPSLDGGIFRFDGEGVEALPVTADTLLHSSFKFNTDTIFTGGKATEVWGMSVDTGRLIYVCNSLGCKRQRTASKPAHVLVIRRVTQTVRAVDPTTGDERWNFSVGQHEVNLAGGGCESMGTKDTSHSLLPTLHFILTSPVVNAWRVLEGELEQVDLFSTSSVPALNPDTGLPDTQRESDEEDQQLQPALYVGVHQKQLYIQQSGGMRHKVNSAARIFTADSSTQDPTEVKFPRVQWRPYLATAPSRTPIVHHSGRTHPLLLTYDAKDESSTAVAVAHRIDYPFDNGYYLYSDENTGQVNLSRPWERPDSASAPKDETIMDEVASQIIHICFHIGPEMWMKIAFGLVCYTLLHYLLLQYILVHMKRHVTRQALVLVTQMLQLVIQNNPQILALIQRMGIQLPALPAPPPPPGEAAASPLSVKTNELPTEDKTESSPEYTSRYLTDFELVQCLGRGGFGVVFQVRNKLDENVYAVKRIILPSKKSSAERVKREVRALAKLNHSNIVRYYNSWLESPPPGWQDEVDALWKNGDVMSTSLLTPATEETHNKMMEQTGIEMKAVQLRENSLAMAVDKLIGSPLDSFSGNIEDQNSESGSYSGDKEDENSSDDSESGSYSGDKEDENSSDDSEPFKPLLREDSFDVVFENSCNPSKNKVNGHSEDSFDVVFEPSDRSQVTARHRSKEEVKLSNEFTFSSNSYDNVDSELQERGIESSVSDFIVFHDSGCESKNNLFVPSTQNTLSNSSQDKSSQSTSQPKVVNRRRVQSQPMHNNHSVSGERPRTLSLGTSSEKVLPQTHNKEEVKTQYPRSFLYIQMELCHKESLKDWLFQNQNRGQKAIFTMFNDIIRAVEYVHDNQLMHRDLKPSNIFFSLEGEVKIGDFGLVTTITEDEQEVRTPSDSLPALFSSGNNHTHRVGTQLYMSPEQVNGQVYDYKVDIYSLGLIFFEMLVPFSTGMERLTVMTRLRDGHFPKGFDYQFPDECTLLKLMLSKDPTSRPTTRGIRARNPLRPLQGNAVDDILPEDHFRLSRQRSHIRSSSGSFSFSSSTSSV</sequence>
<evidence type="ECO:0000256" key="8">
    <source>
        <dbReference type="ARBA" id="ARBA00022824"/>
    </source>
</evidence>
<evidence type="ECO:0000256" key="16">
    <source>
        <dbReference type="PROSITE-ProRule" id="PRU10141"/>
    </source>
</evidence>
<keyword evidence="12" id="KW-0325">Glycoprotein</keyword>
<evidence type="ECO:0000256" key="10">
    <source>
        <dbReference type="ARBA" id="ARBA00022845"/>
    </source>
</evidence>
<dbReference type="InterPro" id="IPR017441">
    <property type="entry name" value="Protein_kinase_ATP_BS"/>
</dbReference>
<evidence type="ECO:0000256" key="1">
    <source>
        <dbReference type="ARBA" id="ARBA00004115"/>
    </source>
</evidence>
<dbReference type="EMBL" id="JAHLQT010031743">
    <property type="protein sequence ID" value="KAG7159984.1"/>
    <property type="molecule type" value="Genomic_DNA"/>
</dbReference>
<comment type="subcellular location">
    <subcellularLocation>
        <location evidence="1">Endoplasmic reticulum membrane</location>
        <topology evidence="1">Single-pass type I membrane protein</topology>
    </subcellularLocation>
</comment>
<evidence type="ECO:0000256" key="14">
    <source>
        <dbReference type="ARBA" id="ARBA00037982"/>
    </source>
</evidence>
<keyword evidence="11" id="KW-0346">Stress response</keyword>
<dbReference type="PROSITE" id="PS00108">
    <property type="entry name" value="PROTEIN_KINASE_ST"/>
    <property type="match status" value="1"/>
</dbReference>
<dbReference type="GO" id="GO:0003743">
    <property type="term" value="F:translation initiation factor activity"/>
    <property type="evidence" value="ECO:0007669"/>
    <property type="project" value="UniProtKB-KW"/>
</dbReference>
<feature type="compositionally biased region" description="Polar residues" evidence="17">
    <location>
        <begin position="685"/>
        <end position="701"/>
    </location>
</feature>
<dbReference type="InterPro" id="IPR000719">
    <property type="entry name" value="Prot_kinase_dom"/>
</dbReference>
<keyword evidence="5" id="KW-0808">Transferase</keyword>
<dbReference type="SMART" id="SM00220">
    <property type="entry name" value="S_TKc"/>
    <property type="match status" value="1"/>
</dbReference>
<feature type="region of interest" description="Disordered" evidence="17">
    <location>
        <begin position="838"/>
        <end position="903"/>
    </location>
</feature>
<evidence type="ECO:0000256" key="6">
    <source>
        <dbReference type="ARBA" id="ARBA00022741"/>
    </source>
</evidence>
<feature type="compositionally biased region" description="Acidic residues" evidence="17">
    <location>
        <begin position="705"/>
        <end position="715"/>
    </location>
</feature>
<feature type="compositionally biased region" description="Acidic residues" evidence="17">
    <location>
        <begin position="723"/>
        <end position="732"/>
    </location>
</feature>
<dbReference type="GO" id="GO:0005634">
    <property type="term" value="C:nucleus"/>
    <property type="evidence" value="ECO:0007669"/>
    <property type="project" value="TreeGrafter"/>
</dbReference>
<feature type="binding site" evidence="16">
    <location>
        <position position="580"/>
    </location>
    <ligand>
        <name>ATP</name>
        <dbReference type="ChEBI" id="CHEBI:30616"/>
    </ligand>
</feature>
<keyword evidence="8" id="KW-0256">Endoplasmic reticulum</keyword>
<dbReference type="InterPro" id="IPR008271">
    <property type="entry name" value="Ser/Thr_kinase_AS"/>
</dbReference>
<keyword evidence="10" id="KW-0810">Translation regulation</keyword>
<accession>A0A8J5JVH8</accession>
<dbReference type="InterPro" id="IPR015943">
    <property type="entry name" value="WD40/YVTN_repeat-like_dom_sf"/>
</dbReference>
<proteinExistence type="inferred from homology"/>
<name>A0A8J5JVH8_HOMAM</name>
<feature type="domain" description="Protein kinase" evidence="18">
    <location>
        <begin position="551"/>
        <end position="1110"/>
    </location>
</feature>
<comment type="caution">
    <text evidence="19">The sequence shown here is derived from an EMBL/GenBank/DDBJ whole genome shotgun (WGS) entry which is preliminary data.</text>
</comment>
<gene>
    <name evidence="19" type="primary">Eif2ak3-L2</name>
    <name evidence="19" type="ORF">Hamer_G017426</name>
</gene>
<evidence type="ECO:0000256" key="15">
    <source>
        <dbReference type="ARBA" id="ARBA00041500"/>
    </source>
</evidence>
<keyword evidence="3" id="KW-0723">Serine/threonine-protein kinase</keyword>
<dbReference type="FunFam" id="1.10.510.10:FF:000251">
    <property type="entry name" value="eukaryotic translation initiation factor 2-alpha kinase 3"/>
    <property type="match status" value="1"/>
</dbReference>
<reference evidence="19" key="1">
    <citation type="journal article" date="2021" name="Sci. Adv.">
        <title>The American lobster genome reveals insights on longevity, neural, and immune adaptations.</title>
        <authorList>
            <person name="Polinski J.M."/>
            <person name="Zimin A.V."/>
            <person name="Clark K.F."/>
            <person name="Kohn A.B."/>
            <person name="Sadowski N."/>
            <person name="Timp W."/>
            <person name="Ptitsyn A."/>
            <person name="Khanna P."/>
            <person name="Romanova D.Y."/>
            <person name="Williams P."/>
            <person name="Greenwood S.J."/>
            <person name="Moroz L.L."/>
            <person name="Walt D.R."/>
            <person name="Bodnar A.G."/>
        </authorList>
    </citation>
    <scope>NUCLEOTIDE SEQUENCE</scope>
    <source>
        <strain evidence="19">GMGI-L3</strain>
    </source>
</reference>
<evidence type="ECO:0000256" key="11">
    <source>
        <dbReference type="ARBA" id="ARBA00023016"/>
    </source>
</evidence>
<keyword evidence="19" id="KW-0648">Protein biosynthesis</keyword>
<dbReference type="GO" id="GO:0004694">
    <property type="term" value="F:eukaryotic translation initiation factor 2alpha kinase activity"/>
    <property type="evidence" value="ECO:0007669"/>
    <property type="project" value="TreeGrafter"/>
</dbReference>
<evidence type="ECO:0000256" key="12">
    <source>
        <dbReference type="ARBA" id="ARBA00023180"/>
    </source>
</evidence>
<dbReference type="EC" id="2.7.11.1" evidence="2"/>
<feature type="region of interest" description="Disordered" evidence="17">
    <location>
        <begin position="268"/>
        <end position="289"/>
    </location>
</feature>
<dbReference type="SUPFAM" id="SSF56112">
    <property type="entry name" value="Protein kinase-like (PK-like)"/>
    <property type="match status" value="1"/>
</dbReference>
<evidence type="ECO:0000256" key="5">
    <source>
        <dbReference type="ARBA" id="ARBA00022679"/>
    </source>
</evidence>
<keyword evidence="7 19" id="KW-0418">Kinase</keyword>
<keyword evidence="9 16" id="KW-0067">ATP-binding</keyword>
<dbReference type="Gene3D" id="2.130.10.10">
    <property type="entry name" value="YVTN repeat-like/Quinoprotein amine dehydrogenase"/>
    <property type="match status" value="1"/>
</dbReference>
<evidence type="ECO:0000256" key="9">
    <source>
        <dbReference type="ARBA" id="ARBA00022840"/>
    </source>
</evidence>
<evidence type="ECO:0000256" key="7">
    <source>
        <dbReference type="ARBA" id="ARBA00022777"/>
    </source>
</evidence>
<evidence type="ECO:0000256" key="13">
    <source>
        <dbReference type="ARBA" id="ARBA00023230"/>
    </source>
</evidence>
<dbReference type="GO" id="GO:0034976">
    <property type="term" value="P:response to endoplasmic reticulum stress"/>
    <property type="evidence" value="ECO:0007669"/>
    <property type="project" value="UniProtKB-ARBA"/>
</dbReference>
<dbReference type="InterPro" id="IPR050339">
    <property type="entry name" value="CC_SR_Kinase"/>
</dbReference>
<dbReference type="Gene3D" id="3.30.200.20">
    <property type="entry name" value="Phosphorylase Kinase, domain 1"/>
    <property type="match status" value="1"/>
</dbReference>
<dbReference type="SMART" id="SM00564">
    <property type="entry name" value="PQQ"/>
    <property type="match status" value="2"/>
</dbReference>
<evidence type="ECO:0000256" key="4">
    <source>
        <dbReference type="ARBA" id="ARBA00022553"/>
    </source>
</evidence>
<dbReference type="PROSITE" id="PS50011">
    <property type="entry name" value="PROTEIN_KINASE_DOM"/>
    <property type="match status" value="1"/>
</dbReference>
<keyword evidence="4" id="KW-0597">Phosphoprotein</keyword>
<dbReference type="AlphaFoldDB" id="A0A8J5JVH8"/>
<dbReference type="Gene3D" id="1.10.510.10">
    <property type="entry name" value="Transferase(Phosphotransferase) domain 1"/>
    <property type="match status" value="1"/>
</dbReference>
<dbReference type="InterPro" id="IPR018391">
    <property type="entry name" value="PQQ_b-propeller_rpt"/>
</dbReference>
<dbReference type="Pfam" id="PF00069">
    <property type="entry name" value="Pkinase"/>
    <property type="match status" value="2"/>
</dbReference>
<protein>
    <recommendedName>
        <fullName evidence="2">non-specific serine/threonine protein kinase</fullName>
        <ecNumber evidence="2">2.7.11.1</ecNumber>
    </recommendedName>
    <alternativeName>
        <fullName evidence="15">PRKR-like endoplasmic reticulum kinase</fullName>
    </alternativeName>
</protein>
<feature type="region of interest" description="Disordered" evidence="17">
    <location>
        <begin position="683"/>
        <end position="736"/>
    </location>
</feature>
<dbReference type="GO" id="GO:0005789">
    <property type="term" value="C:endoplasmic reticulum membrane"/>
    <property type="evidence" value="ECO:0007669"/>
    <property type="project" value="UniProtKB-SubCell"/>
</dbReference>